<feature type="transmembrane region" description="Helical" evidence="1">
    <location>
        <begin position="143"/>
        <end position="162"/>
    </location>
</feature>
<comment type="caution">
    <text evidence="2">The sequence shown here is derived from an EMBL/GenBank/DDBJ whole genome shotgun (WGS) entry which is preliminary data.</text>
</comment>
<keyword evidence="3" id="KW-1185">Reference proteome</keyword>
<dbReference type="Proteomes" id="UP000521872">
    <property type="component" value="Unassembled WGS sequence"/>
</dbReference>
<gene>
    <name evidence="2" type="ORF">D9613_007341</name>
</gene>
<keyword evidence="1" id="KW-1133">Transmembrane helix</keyword>
<evidence type="ECO:0000313" key="2">
    <source>
        <dbReference type="EMBL" id="KAF4611173.1"/>
    </source>
</evidence>
<keyword evidence="1" id="KW-0472">Membrane</keyword>
<name>A0A8H4VIP7_9AGAR</name>
<evidence type="ECO:0000256" key="1">
    <source>
        <dbReference type="SAM" id="Phobius"/>
    </source>
</evidence>
<feature type="transmembrane region" description="Helical" evidence="1">
    <location>
        <begin position="28"/>
        <end position="48"/>
    </location>
</feature>
<evidence type="ECO:0000313" key="3">
    <source>
        <dbReference type="Proteomes" id="UP000521872"/>
    </source>
</evidence>
<feature type="transmembrane region" description="Helical" evidence="1">
    <location>
        <begin position="60"/>
        <end position="80"/>
    </location>
</feature>
<keyword evidence="1" id="KW-0812">Transmembrane</keyword>
<proteinExistence type="predicted"/>
<feature type="transmembrane region" description="Helical" evidence="1">
    <location>
        <begin position="256"/>
        <end position="277"/>
    </location>
</feature>
<feature type="transmembrane region" description="Helical" evidence="1">
    <location>
        <begin position="182"/>
        <end position="199"/>
    </location>
</feature>
<reference evidence="2 3" key="1">
    <citation type="submission" date="2019-12" db="EMBL/GenBank/DDBJ databases">
        <authorList>
            <person name="Floudas D."/>
            <person name="Bentzer J."/>
            <person name="Ahren D."/>
            <person name="Johansson T."/>
            <person name="Persson P."/>
            <person name="Tunlid A."/>
        </authorList>
    </citation>
    <scope>NUCLEOTIDE SEQUENCE [LARGE SCALE GENOMIC DNA]</scope>
    <source>
        <strain evidence="2 3">CBS 102.39</strain>
    </source>
</reference>
<feature type="transmembrane region" description="Helical" evidence="1">
    <location>
        <begin position="289"/>
        <end position="315"/>
    </location>
</feature>
<sequence length="378" mass="41513">MDPTDQGPSPAQVALEEAYISATLNSTMLYILLQGLYTITYIGAAYLYSTRNTTRKKYVLYFMHALFALGMSQMTIQWYFLKYIFVDKGDTRETIFAASTIIKPSIQVGTIVIQYMQFILANAFLVWRCYYMENYSLRAVSPMLALLAGEVVTYFVATIFTGNATSGRGPESLHQSSLAQDSLNVLITATSILTSIYIARSLINQYIANPTVSIKEKLDRDSFYVGPQSVVNGAAMNAKKPLAPRPPNMFDKTLDVFLQSSVMWPITQLALTIVSLMQTLHPSTRMFAVVSYVAAINNTVGGLAPTIMIAQLAAIKGKKKKEAKPVAQRSALQFNAPAGNGTTFDASRGDTRQSVIVSLSTGVQVVDPKVAEKPKKLE</sequence>
<accession>A0A8H4VIP7</accession>
<dbReference type="EMBL" id="JAACJL010000058">
    <property type="protein sequence ID" value="KAF4611173.1"/>
    <property type="molecule type" value="Genomic_DNA"/>
</dbReference>
<feature type="transmembrane region" description="Helical" evidence="1">
    <location>
        <begin position="112"/>
        <end position="131"/>
    </location>
</feature>
<organism evidence="2 3">
    <name type="scientific">Agrocybe pediades</name>
    <dbReference type="NCBI Taxonomy" id="84607"/>
    <lineage>
        <taxon>Eukaryota</taxon>
        <taxon>Fungi</taxon>
        <taxon>Dikarya</taxon>
        <taxon>Basidiomycota</taxon>
        <taxon>Agaricomycotina</taxon>
        <taxon>Agaricomycetes</taxon>
        <taxon>Agaricomycetidae</taxon>
        <taxon>Agaricales</taxon>
        <taxon>Agaricineae</taxon>
        <taxon>Strophariaceae</taxon>
        <taxon>Agrocybe</taxon>
    </lineage>
</organism>
<dbReference type="AlphaFoldDB" id="A0A8H4VIP7"/>
<protein>
    <submittedName>
        <fullName evidence="2">Uncharacterized protein</fullName>
    </submittedName>
</protein>